<dbReference type="EMBL" id="JADEWZ010000022">
    <property type="protein sequence ID" value="MBE9117259.1"/>
    <property type="molecule type" value="Genomic_DNA"/>
</dbReference>
<protein>
    <submittedName>
        <fullName evidence="1">Mobilization protein</fullName>
    </submittedName>
</protein>
<evidence type="ECO:0000313" key="1">
    <source>
        <dbReference type="EMBL" id="MBE9117259.1"/>
    </source>
</evidence>
<proteinExistence type="predicted"/>
<reference evidence="1" key="1">
    <citation type="submission" date="2020-10" db="EMBL/GenBank/DDBJ databases">
        <authorList>
            <person name="Castelo-Branco R."/>
            <person name="Eusebio N."/>
            <person name="Adriana R."/>
            <person name="Vieira A."/>
            <person name="Brugerolle De Fraissinette N."/>
            <person name="Rezende De Castro R."/>
            <person name="Schneider M.P."/>
            <person name="Vasconcelos V."/>
            <person name="Leao P.N."/>
        </authorList>
    </citation>
    <scope>NUCLEOTIDE SEQUENCE</scope>
    <source>
        <strain evidence="1">LEGE 07157</strain>
    </source>
</reference>
<accession>A0A8J7J3Z1</accession>
<gene>
    <name evidence="1" type="ORF">IQ249_15265</name>
</gene>
<name>A0A8J7J3Z1_9CYAN</name>
<dbReference type="Proteomes" id="UP000654482">
    <property type="component" value="Unassembled WGS sequence"/>
</dbReference>
<comment type="caution">
    <text evidence="1">The sequence shown here is derived from an EMBL/GenBank/DDBJ whole genome shotgun (WGS) entry which is preliminary data.</text>
</comment>
<dbReference type="RefSeq" id="WP_194030347.1">
    <property type="nucleotide sequence ID" value="NZ_JADEWZ010000022.1"/>
</dbReference>
<organism evidence="1 2">
    <name type="scientific">Lusitaniella coriacea LEGE 07157</name>
    <dbReference type="NCBI Taxonomy" id="945747"/>
    <lineage>
        <taxon>Bacteria</taxon>
        <taxon>Bacillati</taxon>
        <taxon>Cyanobacteriota</taxon>
        <taxon>Cyanophyceae</taxon>
        <taxon>Spirulinales</taxon>
        <taxon>Lusitaniellaceae</taxon>
        <taxon>Lusitaniella</taxon>
    </lineage>
</organism>
<keyword evidence="2" id="KW-1185">Reference proteome</keyword>
<dbReference type="AlphaFoldDB" id="A0A8J7J3Z1"/>
<evidence type="ECO:0000313" key="2">
    <source>
        <dbReference type="Proteomes" id="UP000654482"/>
    </source>
</evidence>
<sequence length="239" mass="27535">MSCIHWSNGRKGGVGKSLLSWLLTEYALKHLKAPFCLVETDRVNPDVGRLYKETVRTEFAYFSESEQKRTKADKIFNLACQSTVIVNLIVNLPAQVHEPMKMWFLEDEIYELAKEEGVSFCNWYVSNGGYDSIGLFMKTLKDLGQFMPHVLVRNWGLCDDWTHVDEDDELQALVRQYRVPVIDIPKFPYAERNFIEANQLTLTEALSHPKLSLVSKKRVHKFLRQSFAAIESTGLLVDE</sequence>